<keyword evidence="2" id="KW-1185">Reference proteome</keyword>
<dbReference type="Proteomes" id="UP000645217">
    <property type="component" value="Unassembled WGS sequence"/>
</dbReference>
<comment type="caution">
    <text evidence="1">The sequence shown here is derived from an EMBL/GenBank/DDBJ whole genome shotgun (WGS) entry which is preliminary data.</text>
</comment>
<evidence type="ECO:0000313" key="1">
    <source>
        <dbReference type="EMBL" id="GGL15636.1"/>
    </source>
</evidence>
<organism evidence="1 2">
    <name type="scientific">Sphaerisporangium melleum</name>
    <dbReference type="NCBI Taxonomy" id="321316"/>
    <lineage>
        <taxon>Bacteria</taxon>
        <taxon>Bacillati</taxon>
        <taxon>Actinomycetota</taxon>
        <taxon>Actinomycetes</taxon>
        <taxon>Streptosporangiales</taxon>
        <taxon>Streptosporangiaceae</taxon>
        <taxon>Sphaerisporangium</taxon>
    </lineage>
</organism>
<sequence length="78" mass="8120">MRAEPLAACVLLNRCVTNAASTNEVAVVLTEQGHSVLATRLPRLELYAQSHGAPIVATGTAYAQAAAEFSALDPRVTA</sequence>
<dbReference type="EMBL" id="BMNT01000052">
    <property type="protein sequence ID" value="GGL15636.1"/>
    <property type="molecule type" value="Genomic_DNA"/>
</dbReference>
<evidence type="ECO:0000313" key="2">
    <source>
        <dbReference type="Proteomes" id="UP000645217"/>
    </source>
</evidence>
<reference evidence="1" key="2">
    <citation type="submission" date="2020-09" db="EMBL/GenBank/DDBJ databases">
        <authorList>
            <person name="Sun Q."/>
            <person name="Ohkuma M."/>
        </authorList>
    </citation>
    <scope>NUCLEOTIDE SEQUENCE</scope>
    <source>
        <strain evidence="1">JCM 13064</strain>
    </source>
</reference>
<dbReference type="AlphaFoldDB" id="A0A917VUL0"/>
<gene>
    <name evidence="1" type="ORF">GCM10007964_67020</name>
</gene>
<reference evidence="1" key="1">
    <citation type="journal article" date="2014" name="Int. J. Syst. Evol. Microbiol.">
        <title>Complete genome sequence of Corynebacterium casei LMG S-19264T (=DSM 44701T), isolated from a smear-ripened cheese.</title>
        <authorList>
            <consortium name="US DOE Joint Genome Institute (JGI-PGF)"/>
            <person name="Walter F."/>
            <person name="Albersmeier A."/>
            <person name="Kalinowski J."/>
            <person name="Ruckert C."/>
        </authorList>
    </citation>
    <scope>NUCLEOTIDE SEQUENCE</scope>
    <source>
        <strain evidence="1">JCM 13064</strain>
    </source>
</reference>
<name>A0A917VUL0_9ACTN</name>
<accession>A0A917VUL0</accession>
<proteinExistence type="predicted"/>
<protein>
    <submittedName>
        <fullName evidence="1">Uncharacterized protein</fullName>
    </submittedName>
</protein>